<dbReference type="HOGENOM" id="CLU_509734_0_0_7"/>
<evidence type="ECO:0000256" key="1">
    <source>
        <dbReference type="SAM" id="SignalP"/>
    </source>
</evidence>
<sequence>MKYSLRIPLPVLLSLGLLTACGGNQASDTATQPKIERVADPAALIERARVFDGGEGVRVEIVELKEEGQALLRVTGTPSDIDGMVLPHSVEDNGRRLNFITERHGRPLYTVIRNTNYNGSTEWTLYVGMSRFGGRGLSFDEEATESFDAVALYRSYEEQRDSGAIAELQRFDRASEIADSEAEFEKTRAAAAEDCGADFSASIDWSTVDDERLKSLSIESFCSGGLDALRGMCSEAPVREFASQIERYECRFGDEMALRVEGSTMHWTTSPDGKNQTQYARETLQALPTDDATLGESIALSQVRVCVDKAHKRYVVMRPENGPKPGMYYGDGKSFHHVETPSMLGSGWFFEPRFYNERHNENFRGYDLRSYSYVKVDDEENTCSVTCGTRTTELPLMPADKVAGFVSDMKVEPAPMPRRPYALARDQKGIYYFVDRSTEPGRERDFQLYVGPLGSLKPQAMKNVVSDSEGEIFSSKAGDLRFVLGRNEALWIAKRRERKLLKVPVEDNYKMIYNNLGVYFGVSLGTPCDDFGLE</sequence>
<dbReference type="RefSeq" id="WP_012828430.1">
    <property type="nucleotide sequence ID" value="NC_013440.1"/>
</dbReference>
<reference evidence="2 3" key="1">
    <citation type="journal article" date="2010" name="Stand. Genomic Sci.">
        <title>Complete genome sequence of Haliangium ochraceum type strain (SMP-2).</title>
        <authorList>
            <consortium name="US DOE Joint Genome Institute (JGI-PGF)"/>
            <person name="Ivanova N."/>
            <person name="Daum C."/>
            <person name="Lang E."/>
            <person name="Abt B."/>
            <person name="Kopitz M."/>
            <person name="Saunders E."/>
            <person name="Lapidus A."/>
            <person name="Lucas S."/>
            <person name="Glavina Del Rio T."/>
            <person name="Nolan M."/>
            <person name="Tice H."/>
            <person name="Copeland A."/>
            <person name="Cheng J.F."/>
            <person name="Chen F."/>
            <person name="Bruce D."/>
            <person name="Goodwin L."/>
            <person name="Pitluck S."/>
            <person name="Mavromatis K."/>
            <person name="Pati A."/>
            <person name="Mikhailova N."/>
            <person name="Chen A."/>
            <person name="Palaniappan K."/>
            <person name="Land M."/>
            <person name="Hauser L."/>
            <person name="Chang Y.J."/>
            <person name="Jeffries C.D."/>
            <person name="Detter J.C."/>
            <person name="Brettin T."/>
            <person name="Rohde M."/>
            <person name="Goker M."/>
            <person name="Bristow J."/>
            <person name="Markowitz V."/>
            <person name="Eisen J.A."/>
            <person name="Hugenholtz P."/>
            <person name="Kyrpides N.C."/>
            <person name="Klenk H.P."/>
        </authorList>
    </citation>
    <scope>NUCLEOTIDE SEQUENCE [LARGE SCALE GENOMIC DNA]</scope>
    <source>
        <strain evidence="3">DSM 14365 / CIP 107738 / JCM 11303 / AJ 13395 / SMP-2</strain>
    </source>
</reference>
<dbReference type="PROSITE" id="PS51257">
    <property type="entry name" value="PROKAR_LIPOPROTEIN"/>
    <property type="match status" value="1"/>
</dbReference>
<keyword evidence="1" id="KW-0732">Signal</keyword>
<feature type="signal peptide" evidence="1">
    <location>
        <begin position="1"/>
        <end position="26"/>
    </location>
</feature>
<dbReference type="AlphaFoldDB" id="D0LUY9"/>
<dbReference type="Proteomes" id="UP000001880">
    <property type="component" value="Chromosome"/>
</dbReference>
<dbReference type="KEGG" id="hoh:Hoch_3328"/>
<proteinExistence type="predicted"/>
<evidence type="ECO:0000313" key="2">
    <source>
        <dbReference type="EMBL" id="ACY15830.1"/>
    </source>
</evidence>
<feature type="chain" id="PRO_5003011556" description="Lipoprotein" evidence="1">
    <location>
        <begin position="27"/>
        <end position="534"/>
    </location>
</feature>
<name>D0LUY9_HALO1</name>
<dbReference type="EMBL" id="CP001804">
    <property type="protein sequence ID" value="ACY15830.1"/>
    <property type="molecule type" value="Genomic_DNA"/>
</dbReference>
<evidence type="ECO:0000313" key="3">
    <source>
        <dbReference type="Proteomes" id="UP000001880"/>
    </source>
</evidence>
<accession>D0LUY9</accession>
<dbReference type="eggNOG" id="ENOG503309N">
    <property type="taxonomic scope" value="Bacteria"/>
</dbReference>
<protein>
    <recommendedName>
        <fullName evidence="4">Lipoprotein</fullName>
    </recommendedName>
</protein>
<evidence type="ECO:0008006" key="4">
    <source>
        <dbReference type="Google" id="ProtNLM"/>
    </source>
</evidence>
<keyword evidence="3" id="KW-1185">Reference proteome</keyword>
<gene>
    <name evidence="2" type="ordered locus">Hoch_3328</name>
</gene>
<organism evidence="2 3">
    <name type="scientific">Haliangium ochraceum (strain DSM 14365 / JCM 11303 / SMP-2)</name>
    <dbReference type="NCBI Taxonomy" id="502025"/>
    <lineage>
        <taxon>Bacteria</taxon>
        <taxon>Pseudomonadati</taxon>
        <taxon>Myxococcota</taxon>
        <taxon>Polyangia</taxon>
        <taxon>Haliangiales</taxon>
        <taxon>Kofleriaceae</taxon>
        <taxon>Haliangium</taxon>
    </lineage>
</organism>
<dbReference type="OrthoDB" id="5503812at2"/>